<dbReference type="CDD" id="cd01310">
    <property type="entry name" value="TatD_DNAse"/>
    <property type="match status" value="1"/>
</dbReference>
<evidence type="ECO:0000256" key="2">
    <source>
        <dbReference type="ARBA" id="ARBA00022801"/>
    </source>
</evidence>
<dbReference type="PIRSF" id="PIRSF005902">
    <property type="entry name" value="DNase_TatD"/>
    <property type="match status" value="1"/>
</dbReference>
<keyword evidence="2 3" id="KW-0378">Hydrolase</keyword>
<dbReference type="GO" id="GO:0016787">
    <property type="term" value="F:hydrolase activity"/>
    <property type="evidence" value="ECO:0007669"/>
    <property type="project" value="UniProtKB-KW"/>
</dbReference>
<dbReference type="InterPro" id="IPR018228">
    <property type="entry name" value="DNase_TatD-rel_CS"/>
</dbReference>
<protein>
    <submittedName>
        <fullName evidence="3">TatD family hydrolase</fullName>
        <ecNumber evidence="3">3.1.-.-</ecNumber>
    </submittedName>
</protein>
<name>A0ABV7CHD4_9GAMM</name>
<evidence type="ECO:0000313" key="4">
    <source>
        <dbReference type="Proteomes" id="UP001595453"/>
    </source>
</evidence>
<gene>
    <name evidence="3" type="ORF">ACFOEE_05300</name>
</gene>
<dbReference type="PROSITE" id="PS01091">
    <property type="entry name" value="TATD_3"/>
    <property type="match status" value="1"/>
</dbReference>
<dbReference type="RefSeq" id="WP_377121653.1">
    <property type="nucleotide sequence ID" value="NZ_JBHRSD010000010.1"/>
</dbReference>
<proteinExistence type="inferred from homology"/>
<dbReference type="Proteomes" id="UP001595453">
    <property type="component" value="Unassembled WGS sequence"/>
</dbReference>
<dbReference type="PANTHER" id="PTHR46124:SF3">
    <property type="entry name" value="HYDROLASE"/>
    <property type="match status" value="1"/>
</dbReference>
<keyword evidence="4" id="KW-1185">Reference proteome</keyword>
<accession>A0ABV7CHD4</accession>
<evidence type="ECO:0000256" key="1">
    <source>
        <dbReference type="ARBA" id="ARBA00009275"/>
    </source>
</evidence>
<dbReference type="InterPro" id="IPR001130">
    <property type="entry name" value="TatD-like"/>
</dbReference>
<comment type="caution">
    <text evidence="3">The sequence shown here is derived from an EMBL/GenBank/DDBJ whole genome shotgun (WGS) entry which is preliminary data.</text>
</comment>
<dbReference type="Gene3D" id="3.20.20.140">
    <property type="entry name" value="Metal-dependent hydrolases"/>
    <property type="match status" value="1"/>
</dbReference>
<sequence length="261" mass="28379">MANRALESLIDTHCHLDFAEFNADLSTQLNLATLQGVSAWVVPGVTLKQSEQLLTFKQQHANVGIAFGLHPYFLALHDDSHMTQLATLARTERANIVAIGECGIDANIVDIPRQQDLFAAHIRLANELALPLIVHHRQSHHLLAAVFKQHPPQFGGVIHAFSGSMQQAEAYLKLGFKLGIGGTISYPRAVKTRTVVAALPLSALVLETDAPAMPLAGFQGQRNSPVQLRLVFEQLCALRNESAHEIAQALSCNTHSVFGPL</sequence>
<dbReference type="PROSITE" id="PS01137">
    <property type="entry name" value="TATD_1"/>
    <property type="match status" value="1"/>
</dbReference>
<dbReference type="SUPFAM" id="SSF51556">
    <property type="entry name" value="Metallo-dependent hydrolases"/>
    <property type="match status" value="1"/>
</dbReference>
<dbReference type="PANTHER" id="PTHR46124">
    <property type="entry name" value="D-AMINOACYL-TRNA DEACYLASE"/>
    <property type="match status" value="1"/>
</dbReference>
<reference evidence="4" key="1">
    <citation type="journal article" date="2019" name="Int. J. Syst. Evol. Microbiol.">
        <title>The Global Catalogue of Microorganisms (GCM) 10K type strain sequencing project: providing services to taxonomists for standard genome sequencing and annotation.</title>
        <authorList>
            <consortium name="The Broad Institute Genomics Platform"/>
            <consortium name="The Broad Institute Genome Sequencing Center for Infectious Disease"/>
            <person name="Wu L."/>
            <person name="Ma J."/>
        </authorList>
    </citation>
    <scope>NUCLEOTIDE SEQUENCE [LARGE SCALE GENOMIC DNA]</scope>
    <source>
        <strain evidence="4">KCTC 42730</strain>
    </source>
</reference>
<dbReference type="InterPro" id="IPR032466">
    <property type="entry name" value="Metal_Hydrolase"/>
</dbReference>
<dbReference type="EMBL" id="JBHRSD010000010">
    <property type="protein sequence ID" value="MFC3031928.1"/>
    <property type="molecule type" value="Genomic_DNA"/>
</dbReference>
<organism evidence="3 4">
    <name type="scientific">Pseudoalteromonas fenneropenaei</name>
    <dbReference type="NCBI Taxonomy" id="1737459"/>
    <lineage>
        <taxon>Bacteria</taxon>
        <taxon>Pseudomonadati</taxon>
        <taxon>Pseudomonadota</taxon>
        <taxon>Gammaproteobacteria</taxon>
        <taxon>Alteromonadales</taxon>
        <taxon>Pseudoalteromonadaceae</taxon>
        <taxon>Pseudoalteromonas</taxon>
    </lineage>
</organism>
<evidence type="ECO:0000313" key="3">
    <source>
        <dbReference type="EMBL" id="MFC3031928.1"/>
    </source>
</evidence>
<dbReference type="EC" id="3.1.-.-" evidence="3"/>
<comment type="similarity">
    <text evidence="1">Belongs to the metallo-dependent hydrolases superfamily. TatD-type hydrolase family.</text>
</comment>
<dbReference type="Pfam" id="PF01026">
    <property type="entry name" value="TatD_DNase"/>
    <property type="match status" value="1"/>
</dbReference>